<sequence length="84" mass="9779">PRARRTERAEVDWLENLKDRSFRRAAEVVRTSPGTLRRLLLKQVTNQVNIEEALKDLPAFALSIDEHSFRGQDMMITVTCVWPE</sequence>
<accession>A0A3D8P0K0</accession>
<reference evidence="1 2" key="1">
    <citation type="submission" date="2018-08" db="EMBL/GenBank/DDBJ databases">
        <title>Form III RuBisCO-mediated autotrophy in Thermodesulfobium bacteria.</title>
        <authorList>
            <person name="Toshchakov S.V."/>
            <person name="Kublanov I.V."/>
            <person name="Frolov E."/>
            <person name="Bonch-Osmolovskaya E.A."/>
            <person name="Tourova T.P."/>
            <person name="Chernych N.A."/>
            <person name="Lebedinsky A.V."/>
        </authorList>
    </citation>
    <scope>NUCLEOTIDE SEQUENCE [LARGE SCALE GENOMIC DNA]</scope>
    <source>
        <strain evidence="1 2">SR</strain>
    </source>
</reference>
<proteinExistence type="predicted"/>
<feature type="non-terminal residue" evidence="1">
    <location>
        <position position="1"/>
    </location>
</feature>
<protein>
    <recommendedName>
        <fullName evidence="3">ISL3 family transposase</fullName>
    </recommendedName>
</protein>
<dbReference type="Proteomes" id="UP000256329">
    <property type="component" value="Unassembled WGS sequence"/>
</dbReference>
<feature type="non-terminal residue" evidence="1">
    <location>
        <position position="84"/>
    </location>
</feature>
<gene>
    <name evidence="1" type="ORF">DXX99_11225</name>
</gene>
<dbReference type="AlphaFoldDB" id="A0A3D8P0K0"/>
<evidence type="ECO:0000313" key="2">
    <source>
        <dbReference type="Proteomes" id="UP000256329"/>
    </source>
</evidence>
<evidence type="ECO:0000313" key="1">
    <source>
        <dbReference type="EMBL" id="RDV79681.1"/>
    </source>
</evidence>
<comment type="caution">
    <text evidence="1">The sequence shown here is derived from an EMBL/GenBank/DDBJ whole genome shotgun (WGS) entry which is preliminary data.</text>
</comment>
<keyword evidence="2" id="KW-1185">Reference proteome</keyword>
<organism evidence="1 2">
    <name type="scientific">Ammonifex thiophilus</name>
    <dbReference type="NCBI Taxonomy" id="444093"/>
    <lineage>
        <taxon>Bacteria</taxon>
        <taxon>Bacillati</taxon>
        <taxon>Bacillota</taxon>
        <taxon>Clostridia</taxon>
        <taxon>Thermoanaerobacterales</taxon>
        <taxon>Thermoanaerobacteraceae</taxon>
        <taxon>Ammonifex</taxon>
    </lineage>
</organism>
<name>A0A3D8P0K0_9THEO</name>
<evidence type="ECO:0008006" key="3">
    <source>
        <dbReference type="Google" id="ProtNLM"/>
    </source>
</evidence>
<dbReference type="EMBL" id="QSLN01000093">
    <property type="protein sequence ID" value="RDV79681.1"/>
    <property type="molecule type" value="Genomic_DNA"/>
</dbReference>
<dbReference type="RefSeq" id="WP_165847854.1">
    <property type="nucleotide sequence ID" value="NZ_QSLN01000093.1"/>
</dbReference>